<feature type="domain" description="Prolow-density lipoprotein receptor-related protein 1-like beta-propeller" evidence="2">
    <location>
        <begin position="335"/>
        <end position="453"/>
    </location>
</feature>
<keyword evidence="4" id="KW-1185">Reference proteome</keyword>
<dbReference type="Pfam" id="PF16472">
    <property type="entry name" value="DUF5050"/>
    <property type="match status" value="1"/>
</dbReference>
<dbReference type="InterPro" id="IPR032485">
    <property type="entry name" value="LRP1-like_beta_prop"/>
</dbReference>
<accession>A0ABS4J8U8</accession>
<reference evidence="3 4" key="1">
    <citation type="submission" date="2021-03" db="EMBL/GenBank/DDBJ databases">
        <title>Genomic Encyclopedia of Type Strains, Phase IV (KMG-IV): sequencing the most valuable type-strain genomes for metagenomic binning, comparative biology and taxonomic classification.</title>
        <authorList>
            <person name="Goeker M."/>
        </authorList>
    </citation>
    <scope>NUCLEOTIDE SEQUENCE [LARGE SCALE GENOMIC DNA]</scope>
    <source>
        <strain evidence="3 4">DSM 26048</strain>
    </source>
</reference>
<comment type="caution">
    <text evidence="3">The sequence shown here is derived from an EMBL/GenBank/DDBJ whole genome shotgun (WGS) entry which is preliminary data.</text>
</comment>
<name>A0ABS4J8U8_9BACL</name>
<dbReference type="RefSeq" id="WP_209978505.1">
    <property type="nucleotide sequence ID" value="NZ_JAGGLB010000046.1"/>
</dbReference>
<proteinExistence type="predicted"/>
<evidence type="ECO:0000259" key="2">
    <source>
        <dbReference type="Pfam" id="PF16472"/>
    </source>
</evidence>
<dbReference type="SUPFAM" id="SSF63825">
    <property type="entry name" value="YWTD domain"/>
    <property type="match status" value="1"/>
</dbReference>
<evidence type="ECO:0000313" key="4">
    <source>
        <dbReference type="Proteomes" id="UP001519287"/>
    </source>
</evidence>
<sequence length="510" mass="57696">MRKWTGFMLVFSLCVSMLAPAGQIKAAAASVKVTLPNFEVKLNGHTVENQYREYPLLVYRGITYFPMTWNDTRMFGLETTWSQAAGLNIKQSPVTSSYAPYKSGSRNKSTYSTKISTSAITVNGKVINNSKEPYPLLNFRDITYFPLTWGFAHDEFGWNYKWSTASGLSITSHNPQLQTAGLPAYAANNDVVLFKGYYYFVETKGSTNHIYRASEKQSSAKEEIFSYTFDKENEWQPDEVSFQIRDNHLWFTYHRGEGVAGTDEFFKINDNGKAELLHSGYLDFRDTPYGTLIINLGSDNDYGNLFLQDGTNRKPLGEPEVNWGYPNPTATTVVGDDIYLLSRFERNPYFIYRVNLRTNNTEKIVDSAVSFFQIFDNKLYYINKDDNNALYSSMLDGTNKTKLSEHAVSWFDSIEGNIYYTNKINSTQFELYKVNLNGNDTLVWTSPVASVQVLNNQLVLQLGGNNGVVLLDNSGRLLLKVAEPISRVLTSDNGLLLQNAKNSSLAVIRL</sequence>
<gene>
    <name evidence="3" type="ORF">J2Z66_007906</name>
</gene>
<feature type="chain" id="PRO_5047329896" description="Prolow-density lipoprotein receptor-related protein 1-like beta-propeller domain-containing protein" evidence="1">
    <location>
        <begin position="22"/>
        <end position="510"/>
    </location>
</feature>
<organism evidence="3 4">
    <name type="scientific">Paenibacillus eucommiae</name>
    <dbReference type="NCBI Taxonomy" id="1355755"/>
    <lineage>
        <taxon>Bacteria</taxon>
        <taxon>Bacillati</taxon>
        <taxon>Bacillota</taxon>
        <taxon>Bacilli</taxon>
        <taxon>Bacillales</taxon>
        <taxon>Paenibacillaceae</taxon>
        <taxon>Paenibacillus</taxon>
    </lineage>
</organism>
<protein>
    <recommendedName>
        <fullName evidence="2">Prolow-density lipoprotein receptor-related protein 1-like beta-propeller domain-containing protein</fullName>
    </recommendedName>
</protein>
<keyword evidence="1" id="KW-0732">Signal</keyword>
<evidence type="ECO:0000313" key="3">
    <source>
        <dbReference type="EMBL" id="MBP1996260.1"/>
    </source>
</evidence>
<feature type="signal peptide" evidence="1">
    <location>
        <begin position="1"/>
        <end position="21"/>
    </location>
</feature>
<evidence type="ECO:0000256" key="1">
    <source>
        <dbReference type="SAM" id="SignalP"/>
    </source>
</evidence>
<dbReference type="Proteomes" id="UP001519287">
    <property type="component" value="Unassembled WGS sequence"/>
</dbReference>
<dbReference type="EMBL" id="JAGGLB010000046">
    <property type="protein sequence ID" value="MBP1996260.1"/>
    <property type="molecule type" value="Genomic_DNA"/>
</dbReference>